<dbReference type="AlphaFoldDB" id="A0A1W4XR46"/>
<evidence type="ECO:0000256" key="3">
    <source>
        <dbReference type="ARBA" id="ARBA00022837"/>
    </source>
</evidence>
<dbReference type="InParanoid" id="A0A1W4XR46"/>
<reference evidence="7" key="1">
    <citation type="submission" date="2025-08" db="UniProtKB">
        <authorList>
            <consortium name="RefSeq"/>
        </authorList>
    </citation>
    <scope>IDENTIFICATION</scope>
    <source>
        <tissue evidence="7">Entire body</tissue>
    </source>
</reference>
<proteinExistence type="predicted"/>
<dbReference type="PROSITE" id="PS00018">
    <property type="entry name" value="EF_HAND_1"/>
    <property type="match status" value="1"/>
</dbReference>
<dbReference type="RefSeq" id="XP_018335252.1">
    <property type="nucleotide sequence ID" value="XM_018479750.2"/>
</dbReference>
<sequence length="195" mass="22661">MPADSELTSVLIRRQELNDAIDNGHEVKLKYRVINIYTEFKEFSRKEIKQYETTFKKFNTNKDGYLTLPELKRMMEILGAPQTHVALKEMISEVDEDGDGRLCFREFLLVYRKAKAGELDSDSGLGQMAKLTEINVDQVGVNGAKEFFEAKIEEIAKKSKFESEIIQEQEERKRLEIEKANRKQEFLQKAAIFNK</sequence>
<feature type="domain" description="EF-hand" evidence="5">
    <location>
        <begin position="82"/>
        <end position="117"/>
    </location>
</feature>
<dbReference type="Pfam" id="PF13499">
    <property type="entry name" value="EF-hand_7"/>
    <property type="match status" value="1"/>
</dbReference>
<evidence type="ECO:0000313" key="6">
    <source>
        <dbReference type="Proteomes" id="UP000192223"/>
    </source>
</evidence>
<dbReference type="CDD" id="cd00051">
    <property type="entry name" value="EFh"/>
    <property type="match status" value="1"/>
</dbReference>
<dbReference type="InterPro" id="IPR011992">
    <property type="entry name" value="EF-hand-dom_pair"/>
</dbReference>
<dbReference type="GO" id="GO:0005509">
    <property type="term" value="F:calcium ion binding"/>
    <property type="evidence" value="ECO:0007669"/>
    <property type="project" value="InterPro"/>
</dbReference>
<name>A0A1W4XR46_AGRPL</name>
<dbReference type="PANTHER" id="PTHR13025">
    <property type="entry name" value="EF-HAND DOMAIN-CONTAINING PROTEIN D"/>
    <property type="match status" value="1"/>
</dbReference>
<dbReference type="STRING" id="224129.A0A1W4XR46"/>
<dbReference type="Gene3D" id="1.10.238.10">
    <property type="entry name" value="EF-hand"/>
    <property type="match status" value="1"/>
</dbReference>
<keyword evidence="1" id="KW-0479">Metal-binding</keyword>
<dbReference type="Proteomes" id="UP000192223">
    <property type="component" value="Unplaced"/>
</dbReference>
<keyword evidence="6" id="KW-1185">Reference proteome</keyword>
<dbReference type="OrthoDB" id="6572480at2759"/>
<dbReference type="GeneID" id="108744135"/>
<accession>A0A1W4XR46</accession>
<dbReference type="InterPro" id="IPR040365">
    <property type="entry name" value="EFHD1/2"/>
</dbReference>
<keyword evidence="3" id="KW-0106">Calcium</keyword>
<gene>
    <name evidence="7" type="primary">LOC108744135</name>
</gene>
<evidence type="ECO:0000313" key="7">
    <source>
        <dbReference type="RefSeq" id="XP_018335252.1"/>
    </source>
</evidence>
<dbReference type="KEGG" id="apln:108744135"/>
<dbReference type="PANTHER" id="PTHR13025:SF6">
    <property type="entry name" value="EF-HAND DOMAIN-CONTAINING PROTEIN-RELATED"/>
    <property type="match status" value="1"/>
</dbReference>
<keyword evidence="4" id="KW-0175">Coiled coil</keyword>
<evidence type="ECO:0000256" key="1">
    <source>
        <dbReference type="ARBA" id="ARBA00022723"/>
    </source>
</evidence>
<organism evidence="6 7">
    <name type="scientific">Agrilus planipennis</name>
    <name type="common">Emerald ash borer</name>
    <name type="synonym">Agrilus marcopoli</name>
    <dbReference type="NCBI Taxonomy" id="224129"/>
    <lineage>
        <taxon>Eukaryota</taxon>
        <taxon>Metazoa</taxon>
        <taxon>Ecdysozoa</taxon>
        <taxon>Arthropoda</taxon>
        <taxon>Hexapoda</taxon>
        <taxon>Insecta</taxon>
        <taxon>Pterygota</taxon>
        <taxon>Neoptera</taxon>
        <taxon>Endopterygota</taxon>
        <taxon>Coleoptera</taxon>
        <taxon>Polyphaga</taxon>
        <taxon>Elateriformia</taxon>
        <taxon>Buprestoidea</taxon>
        <taxon>Buprestidae</taxon>
        <taxon>Agrilinae</taxon>
        <taxon>Agrilus</taxon>
    </lineage>
</organism>
<dbReference type="SMART" id="SM00054">
    <property type="entry name" value="EFh"/>
    <property type="match status" value="2"/>
</dbReference>
<evidence type="ECO:0000256" key="2">
    <source>
        <dbReference type="ARBA" id="ARBA00022737"/>
    </source>
</evidence>
<protein>
    <submittedName>
        <fullName evidence="7">EF-hand domain-containing protein D2 homolog</fullName>
    </submittedName>
</protein>
<keyword evidence="2" id="KW-0677">Repeat</keyword>
<dbReference type="PROSITE" id="PS50222">
    <property type="entry name" value="EF_HAND_2"/>
    <property type="match status" value="2"/>
</dbReference>
<evidence type="ECO:0000256" key="4">
    <source>
        <dbReference type="SAM" id="Coils"/>
    </source>
</evidence>
<dbReference type="FunCoup" id="A0A1W4XR46">
    <property type="interactions" value="109"/>
</dbReference>
<dbReference type="SUPFAM" id="SSF47473">
    <property type="entry name" value="EF-hand"/>
    <property type="match status" value="1"/>
</dbReference>
<evidence type="ECO:0000259" key="5">
    <source>
        <dbReference type="PROSITE" id="PS50222"/>
    </source>
</evidence>
<feature type="domain" description="EF-hand" evidence="5">
    <location>
        <begin position="46"/>
        <end position="81"/>
    </location>
</feature>
<dbReference type="InterPro" id="IPR018247">
    <property type="entry name" value="EF_Hand_1_Ca_BS"/>
</dbReference>
<dbReference type="FunFam" id="1.10.238.10:FF:000112">
    <property type="entry name" value="EF-hand domain family, member D2"/>
    <property type="match status" value="1"/>
</dbReference>
<feature type="coiled-coil region" evidence="4">
    <location>
        <begin position="158"/>
        <end position="190"/>
    </location>
</feature>
<dbReference type="CTD" id="35158"/>
<dbReference type="InterPro" id="IPR002048">
    <property type="entry name" value="EF_hand_dom"/>
</dbReference>